<keyword evidence="8" id="KW-0829">Tyrosine-protein kinase</keyword>
<feature type="transmembrane region" description="Helical" evidence="11">
    <location>
        <begin position="21"/>
        <end position="41"/>
    </location>
</feature>
<keyword evidence="5" id="KW-0418">Kinase</keyword>
<comment type="caution">
    <text evidence="13">The sequence shown here is derived from an EMBL/GenBank/DDBJ whole genome shotgun (WGS) entry which is preliminary data.</text>
</comment>
<dbReference type="InterPro" id="IPR000719">
    <property type="entry name" value="Prot_kinase_dom"/>
</dbReference>
<comment type="catalytic activity">
    <reaction evidence="9">
        <text>L-tyrosyl-[protein] + ATP = O-phospho-L-tyrosyl-[protein] + ADP + H(+)</text>
        <dbReference type="Rhea" id="RHEA:10596"/>
        <dbReference type="Rhea" id="RHEA-COMP:10136"/>
        <dbReference type="Rhea" id="RHEA-COMP:20101"/>
        <dbReference type="ChEBI" id="CHEBI:15378"/>
        <dbReference type="ChEBI" id="CHEBI:30616"/>
        <dbReference type="ChEBI" id="CHEBI:46858"/>
        <dbReference type="ChEBI" id="CHEBI:61978"/>
        <dbReference type="ChEBI" id="CHEBI:456216"/>
        <dbReference type="EC" id="2.7.10.1"/>
    </reaction>
</comment>
<dbReference type="AlphaFoldDB" id="A0A226DHV8"/>
<sequence length="950" mass="109075">MKLTLWVYIFQPCWGFYLQGSVKVLALVEIGVQVAAFFIFGYHDVIQDDIFERKYESLCDWALLTLWIYMQIEKIMSIILAIILFNAATQRAKTTLKCCLFAAIFFYLTLLAAIITINFVLRDNLILPIAVSIVFFVYKIYSFWVLYSFIREITMNGETDGSSNKLTDAELDDFFMEGGHNSFHGGTGYNKEFEIPISNLRIDYLIARSRPESFGIYKAELSKINGTTGLREVKTVAVKTAHRENFMPLMRELMILNCIGKHKNLVNLIGACTKDVKQRKLYLVMEYCSFGDLLSYLIANKEGLMTDADMGNWSNSHRDIAFYPQFRSDYTAWRSTLSLSDLLRWAADTARGMEFIASERVIHGDLAARNVLLSFDRRAKITNFGLSTKLYTTFAHQNNDNLPLKWMSPEAITDLRFSTYSDVYSYGITLWEYFSAGQTPYAENRYYDTNFIEQLKSGELRPGRPEFASEEIYQEMSKCWALDPTSRPTFTELRITFEKLYMEHENKSGCVEIGTIVIFGYSDFHHPPTYFEGDKSDPIVWSLFVVIIILNVLASEHMIPLIALDSVFAAYKIYSFWIIYNFIQEIDSNGPTDEVLTIFSDAELDLFLNGGRSRSSRGSFLTTPYQKEFEIPLSKLVINYITPLGKGNFGVVYKANFLAEEDLPGHMNERMVAVKTVPRFATSQHFMQLLRELQILNYIGNHDNIVNLIGACTTDVKQKKIFIVLEYCGLGSMLEYLRSNRAELASESDSDSMSSNSDNNAPLTGLCFRDLVKWAIETASGMKYIADKLVIHGDLAARNILLTFDRRVKIGDFGMSNQVFHCKHRWTKANVMIPWRWMAIEGILDKNFSLSCDIWSYGITIWEFFSGGEVPYVGIEYGPDFIQQLQSGELRLECPQYANQEIYQELCKCWRLDPTERPGFGELKLFFEKLYSNVGQDHVSINMHDEEIDC</sequence>
<feature type="transmembrane region" description="Helical" evidence="11">
    <location>
        <begin position="98"/>
        <end position="119"/>
    </location>
</feature>
<dbReference type="GO" id="GO:0005886">
    <property type="term" value="C:plasma membrane"/>
    <property type="evidence" value="ECO:0007669"/>
    <property type="project" value="TreeGrafter"/>
</dbReference>
<evidence type="ECO:0000256" key="1">
    <source>
        <dbReference type="ARBA" id="ARBA00004167"/>
    </source>
</evidence>
<dbReference type="GO" id="GO:0004714">
    <property type="term" value="F:transmembrane receptor protein tyrosine kinase activity"/>
    <property type="evidence" value="ECO:0007669"/>
    <property type="project" value="UniProtKB-EC"/>
</dbReference>
<dbReference type="GO" id="GO:0048468">
    <property type="term" value="P:cell development"/>
    <property type="evidence" value="ECO:0007669"/>
    <property type="project" value="UniProtKB-ARBA"/>
</dbReference>
<evidence type="ECO:0000256" key="11">
    <source>
        <dbReference type="SAM" id="Phobius"/>
    </source>
</evidence>
<comment type="subcellular location">
    <subcellularLocation>
        <location evidence="2">Endomembrane system</location>
    </subcellularLocation>
    <subcellularLocation>
        <location evidence="1">Membrane</location>
        <topology evidence="1">Single-pass membrane protein</topology>
    </subcellularLocation>
</comment>
<evidence type="ECO:0000256" key="8">
    <source>
        <dbReference type="ARBA" id="ARBA00023137"/>
    </source>
</evidence>
<evidence type="ECO:0000313" key="13">
    <source>
        <dbReference type="EMBL" id="OXA44720.1"/>
    </source>
</evidence>
<keyword evidence="4 10" id="KW-0547">Nucleotide-binding</keyword>
<evidence type="ECO:0000313" key="14">
    <source>
        <dbReference type="Proteomes" id="UP000198287"/>
    </source>
</evidence>
<dbReference type="Gene3D" id="1.10.510.10">
    <property type="entry name" value="Transferase(Phosphotransferase) domain 1"/>
    <property type="match status" value="2"/>
</dbReference>
<dbReference type="PRINTS" id="PR00109">
    <property type="entry name" value="TYRKINASE"/>
</dbReference>
<dbReference type="PANTHER" id="PTHR24416:SF600">
    <property type="entry name" value="PDGF- AND VEGF-RECEPTOR RELATED, ISOFORM J"/>
    <property type="match status" value="1"/>
</dbReference>
<organism evidence="13 14">
    <name type="scientific">Folsomia candida</name>
    <name type="common">Springtail</name>
    <dbReference type="NCBI Taxonomy" id="158441"/>
    <lineage>
        <taxon>Eukaryota</taxon>
        <taxon>Metazoa</taxon>
        <taxon>Ecdysozoa</taxon>
        <taxon>Arthropoda</taxon>
        <taxon>Hexapoda</taxon>
        <taxon>Collembola</taxon>
        <taxon>Entomobryomorpha</taxon>
        <taxon>Isotomoidea</taxon>
        <taxon>Isotomidae</taxon>
        <taxon>Proisotominae</taxon>
        <taxon>Folsomia</taxon>
    </lineage>
</organism>
<dbReference type="Proteomes" id="UP000198287">
    <property type="component" value="Unassembled WGS sequence"/>
</dbReference>
<evidence type="ECO:0000256" key="6">
    <source>
        <dbReference type="ARBA" id="ARBA00022840"/>
    </source>
</evidence>
<dbReference type="EMBL" id="LNIX01000019">
    <property type="protein sequence ID" value="OXA44720.1"/>
    <property type="molecule type" value="Genomic_DNA"/>
</dbReference>
<evidence type="ECO:0000256" key="7">
    <source>
        <dbReference type="ARBA" id="ARBA00023136"/>
    </source>
</evidence>
<dbReference type="CDD" id="cd00192">
    <property type="entry name" value="PTKc"/>
    <property type="match status" value="2"/>
</dbReference>
<keyword evidence="13" id="KW-0675">Receptor</keyword>
<keyword evidence="14" id="KW-1185">Reference proteome</keyword>
<evidence type="ECO:0000259" key="12">
    <source>
        <dbReference type="PROSITE" id="PS50011"/>
    </source>
</evidence>
<dbReference type="GO" id="GO:0043235">
    <property type="term" value="C:receptor complex"/>
    <property type="evidence" value="ECO:0007669"/>
    <property type="project" value="TreeGrafter"/>
</dbReference>
<dbReference type="PROSITE" id="PS50011">
    <property type="entry name" value="PROTEIN_KINASE_DOM"/>
    <property type="match status" value="2"/>
</dbReference>
<evidence type="ECO:0000256" key="2">
    <source>
        <dbReference type="ARBA" id="ARBA00004308"/>
    </source>
</evidence>
<dbReference type="PANTHER" id="PTHR24416">
    <property type="entry name" value="TYROSINE-PROTEIN KINASE RECEPTOR"/>
    <property type="match status" value="1"/>
</dbReference>
<evidence type="ECO:0000256" key="3">
    <source>
        <dbReference type="ARBA" id="ARBA00022679"/>
    </source>
</evidence>
<gene>
    <name evidence="13" type="ORF">Fcan01_20601</name>
</gene>
<keyword evidence="11" id="KW-0812">Transmembrane</keyword>
<dbReference type="GO" id="GO:0005524">
    <property type="term" value="F:ATP binding"/>
    <property type="evidence" value="ECO:0007669"/>
    <property type="project" value="UniProtKB-UniRule"/>
</dbReference>
<dbReference type="GO" id="GO:0051130">
    <property type="term" value="P:positive regulation of cellular component organization"/>
    <property type="evidence" value="ECO:0007669"/>
    <property type="project" value="UniProtKB-ARBA"/>
</dbReference>
<dbReference type="GO" id="GO:0012505">
    <property type="term" value="C:endomembrane system"/>
    <property type="evidence" value="ECO:0007669"/>
    <property type="project" value="UniProtKB-SubCell"/>
</dbReference>
<feature type="domain" description="Protein kinase" evidence="12">
    <location>
        <begin position="202"/>
        <end position="502"/>
    </location>
</feature>
<feature type="transmembrane region" description="Helical" evidence="11">
    <location>
        <begin position="538"/>
        <end position="554"/>
    </location>
</feature>
<reference evidence="13 14" key="1">
    <citation type="submission" date="2015-12" db="EMBL/GenBank/DDBJ databases">
        <title>The genome of Folsomia candida.</title>
        <authorList>
            <person name="Faddeeva A."/>
            <person name="Derks M.F."/>
            <person name="Anvar Y."/>
            <person name="Smit S."/>
            <person name="Van Straalen N."/>
            <person name="Roelofs D."/>
        </authorList>
    </citation>
    <scope>NUCLEOTIDE SEQUENCE [LARGE SCALE GENOMIC DNA]</scope>
    <source>
        <strain evidence="13 14">VU population</strain>
        <tissue evidence="13">Whole body</tissue>
    </source>
</reference>
<dbReference type="InterPro" id="IPR050122">
    <property type="entry name" value="RTK"/>
</dbReference>
<proteinExistence type="predicted"/>
<dbReference type="GO" id="GO:0050793">
    <property type="term" value="P:regulation of developmental process"/>
    <property type="evidence" value="ECO:0007669"/>
    <property type="project" value="UniProtKB-ARBA"/>
</dbReference>
<dbReference type="STRING" id="158441.A0A226DHV8"/>
<dbReference type="InterPro" id="IPR008266">
    <property type="entry name" value="Tyr_kinase_AS"/>
</dbReference>
<feature type="domain" description="Protein kinase" evidence="12">
    <location>
        <begin position="638"/>
        <end position="927"/>
    </location>
</feature>
<dbReference type="InterPro" id="IPR001245">
    <property type="entry name" value="Ser-Thr/Tyr_kinase_cat_dom"/>
</dbReference>
<dbReference type="OrthoDB" id="3256376at2759"/>
<accession>A0A226DHV8</accession>
<dbReference type="Gene3D" id="3.30.200.20">
    <property type="entry name" value="Phosphorylase Kinase, domain 1"/>
    <property type="match status" value="2"/>
</dbReference>
<dbReference type="SUPFAM" id="SSF56112">
    <property type="entry name" value="Protein kinase-like (PK-like)"/>
    <property type="match status" value="2"/>
</dbReference>
<dbReference type="PROSITE" id="PS00107">
    <property type="entry name" value="PROTEIN_KINASE_ATP"/>
    <property type="match status" value="1"/>
</dbReference>
<keyword evidence="11" id="KW-1133">Transmembrane helix</keyword>
<dbReference type="GO" id="GO:0007169">
    <property type="term" value="P:cell surface receptor protein tyrosine kinase signaling pathway"/>
    <property type="evidence" value="ECO:0007669"/>
    <property type="project" value="TreeGrafter"/>
</dbReference>
<feature type="transmembrane region" description="Helical" evidence="11">
    <location>
        <begin position="125"/>
        <end position="147"/>
    </location>
</feature>
<evidence type="ECO:0000256" key="4">
    <source>
        <dbReference type="ARBA" id="ARBA00022741"/>
    </source>
</evidence>
<name>A0A226DHV8_FOLCA</name>
<keyword evidence="6 10" id="KW-0067">ATP-binding</keyword>
<dbReference type="PROSITE" id="PS00109">
    <property type="entry name" value="PROTEIN_KINASE_TYR"/>
    <property type="match status" value="2"/>
</dbReference>
<dbReference type="InterPro" id="IPR011009">
    <property type="entry name" value="Kinase-like_dom_sf"/>
</dbReference>
<keyword evidence="7 11" id="KW-0472">Membrane</keyword>
<feature type="transmembrane region" description="Helical" evidence="11">
    <location>
        <begin position="61"/>
        <end position="86"/>
    </location>
</feature>
<evidence type="ECO:0000256" key="5">
    <source>
        <dbReference type="ARBA" id="ARBA00022777"/>
    </source>
</evidence>
<keyword evidence="3" id="KW-0808">Transferase</keyword>
<feature type="binding site" evidence="10">
    <location>
        <position position="675"/>
    </location>
    <ligand>
        <name>ATP</name>
        <dbReference type="ChEBI" id="CHEBI:30616"/>
    </ligand>
</feature>
<protein>
    <submittedName>
        <fullName evidence="13">Vascular endothelial growth factor receptor 1</fullName>
    </submittedName>
</protein>
<dbReference type="OMA" id="CELKVMT"/>
<dbReference type="FunFam" id="1.10.510.10:FF:001512">
    <property type="entry name" value="Receptor tyrosine-protein kinase erbB-2"/>
    <property type="match status" value="2"/>
</dbReference>
<dbReference type="Pfam" id="PF07714">
    <property type="entry name" value="PK_Tyr_Ser-Thr"/>
    <property type="match status" value="2"/>
</dbReference>
<dbReference type="InterPro" id="IPR017441">
    <property type="entry name" value="Protein_kinase_ATP_BS"/>
</dbReference>
<evidence type="ECO:0000256" key="10">
    <source>
        <dbReference type="PROSITE-ProRule" id="PRU10141"/>
    </source>
</evidence>
<dbReference type="GO" id="GO:0030182">
    <property type="term" value="P:neuron differentiation"/>
    <property type="evidence" value="ECO:0007669"/>
    <property type="project" value="UniProtKB-ARBA"/>
</dbReference>
<evidence type="ECO:0000256" key="9">
    <source>
        <dbReference type="ARBA" id="ARBA00051243"/>
    </source>
</evidence>